<dbReference type="EMBL" id="JAAYEE010000107">
    <property type="protein sequence ID" value="NLW35138.1"/>
    <property type="molecule type" value="Genomic_DNA"/>
</dbReference>
<name>A0A971M3N0_9BACT</name>
<protein>
    <recommendedName>
        <fullName evidence="3">PsbP C-terminal domain-containing protein</fullName>
    </recommendedName>
</protein>
<comment type="caution">
    <text evidence="1">The sequence shown here is derived from an EMBL/GenBank/DDBJ whole genome shotgun (WGS) entry which is preliminary data.</text>
</comment>
<dbReference type="Proteomes" id="UP000777265">
    <property type="component" value="Unassembled WGS sequence"/>
</dbReference>
<evidence type="ECO:0000313" key="2">
    <source>
        <dbReference type="Proteomes" id="UP000777265"/>
    </source>
</evidence>
<evidence type="ECO:0000313" key="1">
    <source>
        <dbReference type="EMBL" id="NLW35138.1"/>
    </source>
</evidence>
<dbReference type="Gene3D" id="3.40.1000.10">
    <property type="entry name" value="Mog1/PsbP, alpha/beta/alpha sandwich"/>
    <property type="match status" value="1"/>
</dbReference>
<evidence type="ECO:0008006" key="3">
    <source>
        <dbReference type="Google" id="ProtNLM"/>
    </source>
</evidence>
<sequence>MKKTVIGMFFLAVLAFCVLGIGDVAAVEKVSQGPVLDKVYQEQGAGYSIRYPGDWIHYTQAGHTVVFIGKKGGETYLPTVTIKNVFSVRMKGGKYKDVDAVIQDFEAQLKTAKEPSIYEPKTFFYTKNGLALQGKQFVAEYALKGEKYKQWVIIIPRGDGQVFHVWSYTSPASRYENSRGIAKAMLDSWTIK</sequence>
<gene>
    <name evidence="1" type="ORF">GXY80_06595</name>
</gene>
<reference evidence="1" key="1">
    <citation type="journal article" date="2020" name="Biotechnol. Biofuels">
        <title>New insights from the biogas microbiome by comprehensive genome-resolved metagenomics of nearly 1600 species originating from multiple anaerobic digesters.</title>
        <authorList>
            <person name="Campanaro S."/>
            <person name="Treu L."/>
            <person name="Rodriguez-R L.M."/>
            <person name="Kovalovszki A."/>
            <person name="Ziels R.M."/>
            <person name="Maus I."/>
            <person name="Zhu X."/>
            <person name="Kougias P.G."/>
            <person name="Basile A."/>
            <person name="Luo G."/>
            <person name="Schluter A."/>
            <person name="Konstantinidis K.T."/>
            <person name="Angelidaki I."/>
        </authorList>
    </citation>
    <scope>NUCLEOTIDE SEQUENCE</scope>
    <source>
        <strain evidence="1">AS06rmzACSIP_7</strain>
    </source>
</reference>
<proteinExistence type="predicted"/>
<accession>A0A971M3N0</accession>
<organism evidence="1 2">
    <name type="scientific">Syntrophorhabdus aromaticivorans</name>
    <dbReference type="NCBI Taxonomy" id="328301"/>
    <lineage>
        <taxon>Bacteria</taxon>
        <taxon>Pseudomonadati</taxon>
        <taxon>Thermodesulfobacteriota</taxon>
        <taxon>Syntrophorhabdia</taxon>
        <taxon>Syntrophorhabdales</taxon>
        <taxon>Syntrophorhabdaceae</taxon>
        <taxon>Syntrophorhabdus</taxon>
    </lineage>
</organism>
<reference evidence="1" key="2">
    <citation type="submission" date="2020-01" db="EMBL/GenBank/DDBJ databases">
        <authorList>
            <person name="Campanaro S."/>
        </authorList>
    </citation>
    <scope>NUCLEOTIDE SEQUENCE</scope>
    <source>
        <strain evidence="1">AS06rmzACSIP_7</strain>
    </source>
</reference>
<dbReference type="AlphaFoldDB" id="A0A971M3N0"/>